<dbReference type="AlphaFoldDB" id="A0A0L0SUV1"/>
<evidence type="ECO:0000256" key="2">
    <source>
        <dbReference type="SAM" id="Phobius"/>
    </source>
</evidence>
<evidence type="ECO:0000256" key="1">
    <source>
        <dbReference type="SAM" id="MobiDB-lite"/>
    </source>
</evidence>
<dbReference type="EMBL" id="GG745349">
    <property type="protein sequence ID" value="KNE66165.1"/>
    <property type="molecule type" value="Genomic_DNA"/>
</dbReference>
<dbReference type="Proteomes" id="UP000054350">
    <property type="component" value="Unassembled WGS sequence"/>
</dbReference>
<proteinExistence type="predicted"/>
<keyword evidence="2" id="KW-1133">Transmembrane helix</keyword>
<feature type="compositionally biased region" description="Basic residues" evidence="1">
    <location>
        <begin position="9"/>
        <end position="18"/>
    </location>
</feature>
<reference evidence="3 4" key="1">
    <citation type="submission" date="2009-11" db="EMBL/GenBank/DDBJ databases">
        <title>Annotation of Allomyces macrogynus ATCC 38327.</title>
        <authorList>
            <consortium name="The Broad Institute Genome Sequencing Platform"/>
            <person name="Russ C."/>
            <person name="Cuomo C."/>
            <person name="Burger G."/>
            <person name="Gray M.W."/>
            <person name="Holland P.W.H."/>
            <person name="King N."/>
            <person name="Lang F.B.F."/>
            <person name="Roger A.J."/>
            <person name="Ruiz-Trillo I."/>
            <person name="Young S.K."/>
            <person name="Zeng Q."/>
            <person name="Gargeya S."/>
            <person name="Fitzgerald M."/>
            <person name="Haas B."/>
            <person name="Abouelleil A."/>
            <person name="Alvarado L."/>
            <person name="Arachchi H.M."/>
            <person name="Berlin A."/>
            <person name="Chapman S.B."/>
            <person name="Gearin G."/>
            <person name="Goldberg J."/>
            <person name="Griggs A."/>
            <person name="Gujja S."/>
            <person name="Hansen M."/>
            <person name="Heiman D."/>
            <person name="Howarth C."/>
            <person name="Larimer J."/>
            <person name="Lui A."/>
            <person name="MacDonald P.J.P."/>
            <person name="McCowen C."/>
            <person name="Montmayeur A."/>
            <person name="Murphy C."/>
            <person name="Neiman D."/>
            <person name="Pearson M."/>
            <person name="Priest M."/>
            <person name="Roberts A."/>
            <person name="Saif S."/>
            <person name="Shea T."/>
            <person name="Sisk P."/>
            <person name="Stolte C."/>
            <person name="Sykes S."/>
            <person name="Wortman J."/>
            <person name="Nusbaum C."/>
            <person name="Birren B."/>
        </authorList>
    </citation>
    <scope>NUCLEOTIDE SEQUENCE [LARGE SCALE GENOMIC DNA]</scope>
    <source>
        <strain evidence="3 4">ATCC 38327</strain>
    </source>
</reference>
<dbReference type="VEuPathDB" id="FungiDB:AMAG_10414"/>
<accession>A0A0L0SUV1</accession>
<reference evidence="4" key="2">
    <citation type="submission" date="2009-11" db="EMBL/GenBank/DDBJ databases">
        <title>The Genome Sequence of Allomyces macrogynus strain ATCC 38327.</title>
        <authorList>
            <consortium name="The Broad Institute Genome Sequencing Platform"/>
            <person name="Russ C."/>
            <person name="Cuomo C."/>
            <person name="Shea T."/>
            <person name="Young S.K."/>
            <person name="Zeng Q."/>
            <person name="Koehrsen M."/>
            <person name="Haas B."/>
            <person name="Borodovsky M."/>
            <person name="Guigo R."/>
            <person name="Alvarado L."/>
            <person name="Berlin A."/>
            <person name="Borenstein D."/>
            <person name="Chen Z."/>
            <person name="Engels R."/>
            <person name="Freedman E."/>
            <person name="Gellesch M."/>
            <person name="Goldberg J."/>
            <person name="Griggs A."/>
            <person name="Gujja S."/>
            <person name="Heiman D."/>
            <person name="Hepburn T."/>
            <person name="Howarth C."/>
            <person name="Jen D."/>
            <person name="Larson L."/>
            <person name="Lewis B."/>
            <person name="Mehta T."/>
            <person name="Park D."/>
            <person name="Pearson M."/>
            <person name="Roberts A."/>
            <person name="Saif S."/>
            <person name="Shenoy N."/>
            <person name="Sisk P."/>
            <person name="Stolte C."/>
            <person name="Sykes S."/>
            <person name="Walk T."/>
            <person name="White J."/>
            <person name="Yandava C."/>
            <person name="Burger G."/>
            <person name="Gray M.W."/>
            <person name="Holland P.W.H."/>
            <person name="King N."/>
            <person name="Lang F.B.F."/>
            <person name="Roger A.J."/>
            <person name="Ruiz-Trillo I."/>
            <person name="Lander E."/>
            <person name="Nusbaum C."/>
        </authorList>
    </citation>
    <scope>NUCLEOTIDE SEQUENCE [LARGE SCALE GENOMIC DNA]</scope>
    <source>
        <strain evidence="4">ATCC 38327</strain>
    </source>
</reference>
<evidence type="ECO:0000313" key="4">
    <source>
        <dbReference type="Proteomes" id="UP000054350"/>
    </source>
</evidence>
<keyword evidence="2" id="KW-0472">Membrane</keyword>
<feature type="compositionally biased region" description="Low complexity" evidence="1">
    <location>
        <begin position="19"/>
        <end position="43"/>
    </location>
</feature>
<feature type="region of interest" description="Disordered" evidence="1">
    <location>
        <begin position="200"/>
        <end position="237"/>
    </location>
</feature>
<protein>
    <submittedName>
        <fullName evidence="3">Uncharacterized protein</fullName>
    </submittedName>
</protein>
<keyword evidence="4" id="KW-1185">Reference proteome</keyword>
<gene>
    <name evidence="3" type="ORF">AMAG_10414</name>
</gene>
<sequence length="237" mass="25188">MRISYHVSRAPHARHRRTTSSAATSAVGTALSATTATTPTARRSASRSLVVTIAKPIRPPTRIFTLDQGATVGEWLFCVAVFLPGPLLYAFVAESHAWGLLCVLTFAYLAASNLPPTSTVSVGNHGGELHVVRKETLFASPQDKTKVGYQLMIGSATDTASLTSETLAVGPVAETLQHAGREMAKFLSVPFVVVEAPPVEEPKRPTATVKAAIGARQSRPTPATFEPNDPTEQSNDE</sequence>
<dbReference type="OrthoDB" id="10402809at2759"/>
<evidence type="ECO:0000313" key="3">
    <source>
        <dbReference type="EMBL" id="KNE66165.1"/>
    </source>
</evidence>
<organism evidence="3 4">
    <name type="scientific">Allomyces macrogynus (strain ATCC 38327)</name>
    <name type="common">Allomyces javanicus var. macrogynus</name>
    <dbReference type="NCBI Taxonomy" id="578462"/>
    <lineage>
        <taxon>Eukaryota</taxon>
        <taxon>Fungi</taxon>
        <taxon>Fungi incertae sedis</taxon>
        <taxon>Blastocladiomycota</taxon>
        <taxon>Blastocladiomycetes</taxon>
        <taxon>Blastocladiales</taxon>
        <taxon>Blastocladiaceae</taxon>
        <taxon>Allomyces</taxon>
    </lineage>
</organism>
<name>A0A0L0SUV1_ALLM3</name>
<feature type="region of interest" description="Disordered" evidence="1">
    <location>
        <begin position="1"/>
        <end position="43"/>
    </location>
</feature>
<keyword evidence="2" id="KW-0812">Transmembrane</keyword>
<feature type="transmembrane region" description="Helical" evidence="2">
    <location>
        <begin position="72"/>
        <end position="91"/>
    </location>
</feature>